<dbReference type="EMBL" id="FMXM01000002">
    <property type="protein sequence ID" value="SDA44615.1"/>
    <property type="molecule type" value="Genomic_DNA"/>
</dbReference>
<dbReference type="InterPro" id="IPR036291">
    <property type="entry name" value="NAD(P)-bd_dom_sf"/>
</dbReference>
<evidence type="ECO:0000313" key="2">
    <source>
        <dbReference type="EMBL" id="SDA44615.1"/>
    </source>
</evidence>
<dbReference type="CDD" id="cd08946">
    <property type="entry name" value="SDR_e"/>
    <property type="match status" value="1"/>
</dbReference>
<evidence type="ECO:0000313" key="3">
    <source>
        <dbReference type="Proteomes" id="UP000198588"/>
    </source>
</evidence>
<dbReference type="STRING" id="1165689.SAMN02927914_00608"/>
<accession>A0A1G5VHR6</accession>
<dbReference type="SUPFAM" id="SSF51735">
    <property type="entry name" value="NAD(P)-binding Rossmann-fold domains"/>
    <property type="match status" value="1"/>
</dbReference>
<gene>
    <name evidence="2" type="ORF">SAMN02927914_00608</name>
</gene>
<dbReference type="InterPro" id="IPR001509">
    <property type="entry name" value="Epimerase_deHydtase"/>
</dbReference>
<name>A0A1G5VHR6_9HYPH</name>
<evidence type="ECO:0000259" key="1">
    <source>
        <dbReference type="Pfam" id="PF01370"/>
    </source>
</evidence>
<dbReference type="PANTHER" id="PTHR43245">
    <property type="entry name" value="BIFUNCTIONAL POLYMYXIN RESISTANCE PROTEIN ARNA"/>
    <property type="match status" value="1"/>
</dbReference>
<dbReference type="PANTHER" id="PTHR43245:SF54">
    <property type="entry name" value="BLL0593 PROTEIN"/>
    <property type="match status" value="1"/>
</dbReference>
<proteinExistence type="predicted"/>
<dbReference type="Gene3D" id="3.40.50.720">
    <property type="entry name" value="NAD(P)-binding Rossmann-like Domain"/>
    <property type="match status" value="1"/>
</dbReference>
<dbReference type="RefSeq" id="WP_091575477.1">
    <property type="nucleotide sequence ID" value="NZ_FMXM01000002.1"/>
</dbReference>
<protein>
    <submittedName>
        <fullName evidence="2">UDP-glucose 4-epimerase</fullName>
    </submittedName>
</protein>
<dbReference type="Proteomes" id="UP000198588">
    <property type="component" value="Unassembled WGS sequence"/>
</dbReference>
<sequence>MRILLTGSSGWLGSALAPRLRELGHDVTGLDPVPSVETHIVGSIADRDLVMRTVRDNRIDAVIHSGALHKPNIENRAYSDFVATNVQGTLNLLDAAVAAGVQRFVFTSTTSLMISQAIRDGLTGGARKAAWLTEEMTPEPRNIYGVTKLSAEHLCRLYHIQHGLPVVVLRTARFFPEADDMAHVIEQSDANTKANELLFRRLTVEDAADAHILALEKAPRLGFDTFIVSAPTPFRPNDCAALIADAPSVVARYFPEFPALYARKGWTMFSSIDRVYDASRARDRLGFVCKTSFADVLAGIAGEEGRA</sequence>
<organism evidence="2 3">
    <name type="scientific">Mesorhizobium qingshengii</name>
    <dbReference type="NCBI Taxonomy" id="1165689"/>
    <lineage>
        <taxon>Bacteria</taxon>
        <taxon>Pseudomonadati</taxon>
        <taxon>Pseudomonadota</taxon>
        <taxon>Alphaproteobacteria</taxon>
        <taxon>Hyphomicrobiales</taxon>
        <taxon>Phyllobacteriaceae</taxon>
        <taxon>Mesorhizobium</taxon>
    </lineage>
</organism>
<dbReference type="OrthoDB" id="9801056at2"/>
<reference evidence="2 3" key="1">
    <citation type="submission" date="2016-10" db="EMBL/GenBank/DDBJ databases">
        <authorList>
            <person name="de Groot N.N."/>
        </authorList>
    </citation>
    <scope>NUCLEOTIDE SEQUENCE [LARGE SCALE GENOMIC DNA]</scope>
    <source>
        <strain evidence="2 3">CGMCC 1.12097</strain>
    </source>
</reference>
<dbReference type="AlphaFoldDB" id="A0A1G5VHR6"/>
<feature type="domain" description="NAD-dependent epimerase/dehydratase" evidence="1">
    <location>
        <begin position="3"/>
        <end position="217"/>
    </location>
</feature>
<dbReference type="Pfam" id="PF01370">
    <property type="entry name" value="Epimerase"/>
    <property type="match status" value="1"/>
</dbReference>
<dbReference type="InterPro" id="IPR050177">
    <property type="entry name" value="Lipid_A_modif_metabolic_enz"/>
</dbReference>